<dbReference type="Gene3D" id="3.10.450.50">
    <property type="match status" value="1"/>
</dbReference>
<sequence>MSHEATARAYYRAIDAAAYDDLSALLAPAFVHDRPDRTLSGREEFVRFMREERPRTDTEHRIDGVYVDSGADDDGGGLVRGDRDGDGAATEVAVRGRLLDDEGGELFGFVDVFEFASPDSDAAVAHLTTYTD</sequence>
<dbReference type="SUPFAM" id="SSF54427">
    <property type="entry name" value="NTF2-like"/>
    <property type="match status" value="1"/>
</dbReference>
<feature type="domain" description="SnoaL-like" evidence="2">
    <location>
        <begin position="7"/>
        <end position="116"/>
    </location>
</feature>
<evidence type="ECO:0000259" key="2">
    <source>
        <dbReference type="Pfam" id="PF12680"/>
    </source>
</evidence>
<gene>
    <name evidence="3" type="ORF">ACFFOL_10340</name>
</gene>
<comment type="caution">
    <text evidence="3">The sequence shown here is derived from an EMBL/GenBank/DDBJ whole genome shotgun (WGS) entry which is preliminary data.</text>
</comment>
<accession>A0ABD5MM28</accession>
<protein>
    <submittedName>
        <fullName evidence="3">Nuclear transport factor 2 family protein</fullName>
    </submittedName>
</protein>
<dbReference type="InterPro" id="IPR032710">
    <property type="entry name" value="NTF2-like_dom_sf"/>
</dbReference>
<evidence type="ECO:0000313" key="4">
    <source>
        <dbReference type="Proteomes" id="UP001589595"/>
    </source>
</evidence>
<name>A0ABD5MM28_9EURY</name>
<dbReference type="RefSeq" id="WP_222923394.1">
    <property type="nucleotide sequence ID" value="NZ_CP082286.1"/>
</dbReference>
<feature type="region of interest" description="Disordered" evidence="1">
    <location>
        <begin position="65"/>
        <end position="86"/>
    </location>
</feature>
<dbReference type="Pfam" id="PF12680">
    <property type="entry name" value="SnoaL_2"/>
    <property type="match status" value="1"/>
</dbReference>
<dbReference type="InterPro" id="IPR037401">
    <property type="entry name" value="SnoaL-like"/>
</dbReference>
<dbReference type="GeneID" id="67210805"/>
<organism evidence="3 4">
    <name type="scientific">Halobaculum roseum</name>
    <dbReference type="NCBI Taxonomy" id="2175149"/>
    <lineage>
        <taxon>Archaea</taxon>
        <taxon>Methanobacteriati</taxon>
        <taxon>Methanobacteriota</taxon>
        <taxon>Stenosarchaea group</taxon>
        <taxon>Halobacteria</taxon>
        <taxon>Halobacteriales</taxon>
        <taxon>Haloferacaceae</taxon>
        <taxon>Halobaculum</taxon>
    </lineage>
</organism>
<dbReference type="EMBL" id="JBHMAJ010000007">
    <property type="protein sequence ID" value="MFB9824562.1"/>
    <property type="molecule type" value="Genomic_DNA"/>
</dbReference>
<reference evidence="3" key="1">
    <citation type="submission" date="2024-09" db="EMBL/GenBank/DDBJ databases">
        <authorList>
            <person name="Sun Q."/>
        </authorList>
    </citation>
    <scope>NUCLEOTIDE SEQUENCE [LARGE SCALE GENOMIC DNA]</scope>
    <source>
        <strain evidence="3">JCM 31273</strain>
    </source>
</reference>
<dbReference type="Proteomes" id="UP001589595">
    <property type="component" value="Unassembled WGS sequence"/>
</dbReference>
<dbReference type="AlphaFoldDB" id="A0ABD5MM28"/>
<keyword evidence="4" id="KW-1185">Reference proteome</keyword>
<evidence type="ECO:0000313" key="3">
    <source>
        <dbReference type="EMBL" id="MFB9824562.1"/>
    </source>
</evidence>
<evidence type="ECO:0000256" key="1">
    <source>
        <dbReference type="SAM" id="MobiDB-lite"/>
    </source>
</evidence>
<proteinExistence type="predicted"/>